<name>A0ABU6V8P9_9FABA</name>
<protein>
    <submittedName>
        <fullName evidence="2">Uncharacterized protein</fullName>
    </submittedName>
</protein>
<feature type="region of interest" description="Disordered" evidence="1">
    <location>
        <begin position="30"/>
        <end position="51"/>
    </location>
</feature>
<evidence type="ECO:0000313" key="2">
    <source>
        <dbReference type="EMBL" id="MED6169772.1"/>
    </source>
</evidence>
<dbReference type="EMBL" id="JASCZI010151122">
    <property type="protein sequence ID" value="MED6169772.1"/>
    <property type="molecule type" value="Genomic_DNA"/>
</dbReference>
<evidence type="ECO:0000256" key="1">
    <source>
        <dbReference type="SAM" id="MobiDB-lite"/>
    </source>
</evidence>
<dbReference type="Proteomes" id="UP001341840">
    <property type="component" value="Unassembled WGS sequence"/>
</dbReference>
<feature type="compositionally biased region" description="Basic residues" evidence="1">
    <location>
        <begin position="30"/>
        <end position="39"/>
    </location>
</feature>
<proteinExistence type="predicted"/>
<evidence type="ECO:0000313" key="3">
    <source>
        <dbReference type="Proteomes" id="UP001341840"/>
    </source>
</evidence>
<reference evidence="2 3" key="1">
    <citation type="journal article" date="2023" name="Plants (Basel)">
        <title>Bridging the Gap: Combining Genomics and Transcriptomics Approaches to Understand Stylosanthes scabra, an Orphan Legume from the Brazilian Caatinga.</title>
        <authorList>
            <person name="Ferreira-Neto J.R.C."/>
            <person name="da Silva M.D."/>
            <person name="Binneck E."/>
            <person name="de Melo N.F."/>
            <person name="da Silva R.H."/>
            <person name="de Melo A.L.T.M."/>
            <person name="Pandolfi V."/>
            <person name="Bustamante F.O."/>
            <person name="Brasileiro-Vidal A.C."/>
            <person name="Benko-Iseppon A.M."/>
        </authorList>
    </citation>
    <scope>NUCLEOTIDE SEQUENCE [LARGE SCALE GENOMIC DNA]</scope>
    <source>
        <tissue evidence="2">Leaves</tissue>
    </source>
</reference>
<gene>
    <name evidence="2" type="ORF">PIB30_024429</name>
</gene>
<sequence>MRPKLFLNGLAFSRVIITLRLSPSIKISKKQPSRAKFNPRRQADASASITERSGWRTHVPAATITPSPSLTTTPAPLLPSIEVAASKFILNLPDGGASTACDLSYQAVTMKGLGDGGPQLMRVPRLWRLRHGEFLQVTRMNLQTPICSCPTICYEDIQKTRVFSLSQFCSANKISTVPKKQFLFL</sequence>
<keyword evidence="3" id="KW-1185">Reference proteome</keyword>
<organism evidence="2 3">
    <name type="scientific">Stylosanthes scabra</name>
    <dbReference type="NCBI Taxonomy" id="79078"/>
    <lineage>
        <taxon>Eukaryota</taxon>
        <taxon>Viridiplantae</taxon>
        <taxon>Streptophyta</taxon>
        <taxon>Embryophyta</taxon>
        <taxon>Tracheophyta</taxon>
        <taxon>Spermatophyta</taxon>
        <taxon>Magnoliopsida</taxon>
        <taxon>eudicotyledons</taxon>
        <taxon>Gunneridae</taxon>
        <taxon>Pentapetalae</taxon>
        <taxon>rosids</taxon>
        <taxon>fabids</taxon>
        <taxon>Fabales</taxon>
        <taxon>Fabaceae</taxon>
        <taxon>Papilionoideae</taxon>
        <taxon>50 kb inversion clade</taxon>
        <taxon>dalbergioids sensu lato</taxon>
        <taxon>Dalbergieae</taxon>
        <taxon>Pterocarpus clade</taxon>
        <taxon>Stylosanthes</taxon>
    </lineage>
</organism>
<comment type="caution">
    <text evidence="2">The sequence shown here is derived from an EMBL/GenBank/DDBJ whole genome shotgun (WGS) entry which is preliminary data.</text>
</comment>
<accession>A0ABU6V8P9</accession>